<proteinExistence type="predicted"/>
<reference evidence="2 3" key="1">
    <citation type="submission" date="2015-09" db="EMBL/GenBank/DDBJ databases">
        <title>Host preference determinants of Valsa canker pathogens revealed by comparative genomics.</title>
        <authorList>
            <person name="Yin Z."/>
            <person name="Huang L."/>
        </authorList>
    </citation>
    <scope>NUCLEOTIDE SEQUENCE [LARGE SCALE GENOMIC DNA]</scope>
    <source>
        <strain evidence="2 3">03-1</strain>
    </source>
</reference>
<feature type="region of interest" description="Disordered" evidence="1">
    <location>
        <begin position="1"/>
        <end position="22"/>
    </location>
</feature>
<feature type="compositionally biased region" description="Low complexity" evidence="1">
    <location>
        <begin position="8"/>
        <end position="22"/>
    </location>
</feature>
<protein>
    <submittedName>
        <fullName evidence="2">Uncharacterized protein</fullName>
    </submittedName>
</protein>
<feature type="compositionally biased region" description="Pro residues" evidence="1">
    <location>
        <begin position="55"/>
        <end position="69"/>
    </location>
</feature>
<evidence type="ECO:0000313" key="3">
    <source>
        <dbReference type="Proteomes" id="UP000283895"/>
    </source>
</evidence>
<gene>
    <name evidence="2" type="ORF">VMCG_05416</name>
</gene>
<dbReference type="OrthoDB" id="5398371at2759"/>
<dbReference type="EMBL" id="LKEA01000015">
    <property type="protein sequence ID" value="ROW03752.1"/>
    <property type="molecule type" value="Genomic_DNA"/>
</dbReference>
<evidence type="ECO:0000256" key="1">
    <source>
        <dbReference type="SAM" id="MobiDB-lite"/>
    </source>
</evidence>
<evidence type="ECO:0000313" key="2">
    <source>
        <dbReference type="EMBL" id="ROW03752.1"/>
    </source>
</evidence>
<feature type="region of interest" description="Disordered" evidence="1">
    <location>
        <begin position="512"/>
        <end position="531"/>
    </location>
</feature>
<name>A0A423WK30_9PEZI</name>
<feature type="region of interest" description="Disordered" evidence="1">
    <location>
        <begin position="442"/>
        <end position="465"/>
    </location>
</feature>
<sequence>MDEPSEPPQDGDSSPPTSSDLPTVIIIAPKGDVLLEVTFETSKSTLQATRKALPKPRPGQREPPPPQPLLKPQIHLAYRVDLDTLKKHSKYFTNLLGDTRFQEARTIESRFKDLSLRGEKPSDLDPEHLPRVSITDDDEATRSAGREDVFRDMLRVLHGGGIVTRPVTILYVATLAVMADRFACTAAVSRYLGTGLKFKWPATPLPKPSGEVDGMASLSPAAEEVLRQKILVSWLLDQPVRFQAATKELVLFGSHRWSAEGAEEEDEDAENGSRSMADAATASRQEALWWYLPDELEEELHYRRTLILRTLASIPSHFIRLYSSRTRQCKLGYDSSSACDSYQLGEMVKFLTSKNLLFLVNFAPSPSSSSADDDGWVKDFAAVDVNSITATLKQTPGYQIDKHHTHCGLRTRILPILEYVRTMLSSNAVPLSLQGWKKDRTATTWQKSPGGDGMHRRKDFDTGKAGKDNDRIFRFTRSVATDQRLKYEGAMAADSIARQFFLAEQWDWTPEEDAGPGASLGREFATTKWLR</sequence>
<organism evidence="2 3">
    <name type="scientific">Cytospora schulzeri</name>
    <dbReference type="NCBI Taxonomy" id="448051"/>
    <lineage>
        <taxon>Eukaryota</taxon>
        <taxon>Fungi</taxon>
        <taxon>Dikarya</taxon>
        <taxon>Ascomycota</taxon>
        <taxon>Pezizomycotina</taxon>
        <taxon>Sordariomycetes</taxon>
        <taxon>Sordariomycetidae</taxon>
        <taxon>Diaporthales</taxon>
        <taxon>Cytosporaceae</taxon>
        <taxon>Cytospora</taxon>
    </lineage>
</organism>
<accession>A0A423WK30</accession>
<dbReference type="AlphaFoldDB" id="A0A423WK30"/>
<keyword evidence="3" id="KW-1185">Reference proteome</keyword>
<dbReference type="Proteomes" id="UP000283895">
    <property type="component" value="Unassembled WGS sequence"/>
</dbReference>
<comment type="caution">
    <text evidence="2">The sequence shown here is derived from an EMBL/GenBank/DDBJ whole genome shotgun (WGS) entry which is preliminary data.</text>
</comment>
<feature type="region of interest" description="Disordered" evidence="1">
    <location>
        <begin position="43"/>
        <end position="71"/>
    </location>
</feature>